<name>A0A940IJP6_9BACT</name>
<dbReference type="InterPro" id="IPR036691">
    <property type="entry name" value="Endo/exonu/phosph_ase_sf"/>
</dbReference>
<dbReference type="SUPFAM" id="SSF56219">
    <property type="entry name" value="DNase I-like"/>
    <property type="match status" value="1"/>
</dbReference>
<dbReference type="GO" id="GO:0004519">
    <property type="term" value="F:endonuclease activity"/>
    <property type="evidence" value="ECO:0007669"/>
    <property type="project" value="UniProtKB-KW"/>
</dbReference>
<feature type="domain" description="Endonuclease/exonuclease/phosphatase" evidence="2">
    <location>
        <begin position="34"/>
        <end position="302"/>
    </location>
</feature>
<keyword evidence="3" id="KW-0378">Hydrolase</keyword>
<evidence type="ECO:0000256" key="1">
    <source>
        <dbReference type="SAM" id="SignalP"/>
    </source>
</evidence>
<reference evidence="3" key="2">
    <citation type="journal article" date="2021" name="PeerJ">
        <title>Extensive microbial diversity within the chicken gut microbiome revealed by metagenomics and culture.</title>
        <authorList>
            <person name="Gilroy R."/>
            <person name="Ravi A."/>
            <person name="Getino M."/>
            <person name="Pursley I."/>
            <person name="Horton D.L."/>
            <person name="Alikhan N.F."/>
            <person name="Baker D."/>
            <person name="Gharbi K."/>
            <person name="Hall N."/>
            <person name="Watson M."/>
            <person name="Adriaenssens E.M."/>
            <person name="Foster-Nyarko E."/>
            <person name="Jarju S."/>
            <person name="Secka A."/>
            <person name="Antonio M."/>
            <person name="Oren A."/>
            <person name="Chaudhuri R.R."/>
            <person name="La Ragione R."/>
            <person name="Hildebrand F."/>
            <person name="Pallen M.J."/>
        </authorList>
    </citation>
    <scope>NUCLEOTIDE SEQUENCE</scope>
    <source>
        <strain evidence="3">G3-8215</strain>
    </source>
</reference>
<gene>
    <name evidence="3" type="ORF">IAB75_11765</name>
</gene>
<dbReference type="Proteomes" id="UP000725002">
    <property type="component" value="Unassembled WGS sequence"/>
</dbReference>
<dbReference type="GO" id="GO:0000175">
    <property type="term" value="F:3'-5'-RNA exonuclease activity"/>
    <property type="evidence" value="ECO:0007669"/>
    <property type="project" value="TreeGrafter"/>
</dbReference>
<dbReference type="AlphaFoldDB" id="A0A940IJP6"/>
<dbReference type="InterPro" id="IPR050410">
    <property type="entry name" value="CCR4/nocturin_mRNA_transcr"/>
</dbReference>
<organism evidence="3 4">
    <name type="scientific">Candidatus Cryptobacteroides avicola</name>
    <dbReference type="NCBI Taxonomy" id="2840757"/>
    <lineage>
        <taxon>Bacteria</taxon>
        <taxon>Pseudomonadati</taxon>
        <taxon>Bacteroidota</taxon>
        <taxon>Bacteroidia</taxon>
        <taxon>Bacteroidales</taxon>
        <taxon>Candidatus Cryptobacteroides</taxon>
    </lineage>
</organism>
<dbReference type="CDD" id="cd09083">
    <property type="entry name" value="EEP-1"/>
    <property type="match status" value="1"/>
</dbReference>
<dbReference type="EMBL" id="JADILV010000085">
    <property type="protein sequence ID" value="MBO8484766.1"/>
    <property type="molecule type" value="Genomic_DNA"/>
</dbReference>
<feature type="signal peptide" evidence="1">
    <location>
        <begin position="1"/>
        <end position="26"/>
    </location>
</feature>
<reference evidence="3" key="1">
    <citation type="submission" date="2020-10" db="EMBL/GenBank/DDBJ databases">
        <authorList>
            <person name="Gilroy R."/>
        </authorList>
    </citation>
    <scope>NUCLEOTIDE SEQUENCE</scope>
    <source>
        <strain evidence="3">G3-8215</strain>
    </source>
</reference>
<dbReference type="InterPro" id="IPR005135">
    <property type="entry name" value="Endo/exonuclease/phosphatase"/>
</dbReference>
<evidence type="ECO:0000313" key="3">
    <source>
        <dbReference type="EMBL" id="MBO8484766.1"/>
    </source>
</evidence>
<evidence type="ECO:0000313" key="4">
    <source>
        <dbReference type="Proteomes" id="UP000725002"/>
    </source>
</evidence>
<dbReference type="Gene3D" id="3.60.10.10">
    <property type="entry name" value="Endonuclease/exonuclease/phosphatase"/>
    <property type="match status" value="1"/>
</dbReference>
<keyword evidence="3" id="KW-0540">Nuclease</keyword>
<sequence>MNKLRRTILIGSFAALCIVSVCHETAAQNLTVATYNIRNKNDGDARAGNGWDSRYPWICSLIEFEGIDIFGSQEVLEPQLEDMLGALPEYGYVGAGRDDGRTKGEYAPIFYRTDRFTVLGSGWFWLSETPDVPSKGWDAALPRICTWGHFKDRETGRRLWFFNLHMDHVGVHARAEGARLVVSRIKEWCGKNETVFLTGDFNVDQNNEIYTTFTESGVLEDSFVTAEKRYAPNGTANGFDPDSFTGSRIDHVFVSPGMEVKNYGVLTETYRSGIDGGSSYKSGNFPKEIDLHEFQARTPSDHFPVIIKVRL</sequence>
<dbReference type="PANTHER" id="PTHR12121">
    <property type="entry name" value="CARBON CATABOLITE REPRESSOR PROTEIN 4"/>
    <property type="match status" value="1"/>
</dbReference>
<keyword evidence="1" id="KW-0732">Signal</keyword>
<feature type="chain" id="PRO_5036839731" evidence="1">
    <location>
        <begin position="27"/>
        <end position="311"/>
    </location>
</feature>
<dbReference type="Pfam" id="PF03372">
    <property type="entry name" value="Exo_endo_phos"/>
    <property type="match status" value="1"/>
</dbReference>
<protein>
    <submittedName>
        <fullName evidence="3">Endonuclease/exonuclease/phosphatase family protein</fullName>
    </submittedName>
</protein>
<keyword evidence="3" id="KW-0255">Endonuclease</keyword>
<proteinExistence type="predicted"/>
<comment type="caution">
    <text evidence="3">The sequence shown here is derived from an EMBL/GenBank/DDBJ whole genome shotgun (WGS) entry which is preliminary data.</text>
</comment>
<accession>A0A940IJP6</accession>
<dbReference type="PANTHER" id="PTHR12121:SF36">
    <property type="entry name" value="ENDONUCLEASE_EXONUCLEASE_PHOSPHATASE DOMAIN-CONTAINING PROTEIN"/>
    <property type="match status" value="1"/>
</dbReference>
<evidence type="ECO:0000259" key="2">
    <source>
        <dbReference type="Pfam" id="PF03372"/>
    </source>
</evidence>